<keyword evidence="2" id="KW-1185">Reference proteome</keyword>
<reference evidence="1" key="1">
    <citation type="journal article" date="2024" name="Antonie Van Leeuwenhoek">
        <title>Bradyrhizobium ontarionense sp. nov., a novel bacterial symbiont isolated from Aeschynomene indica (Indian jointvetch), harbours photosynthesis, nitrogen fixation and nitrous oxide (N2O) reductase genes.</title>
        <authorList>
            <person name="Bromfield E.S.P."/>
            <person name="Cloutier S."/>
        </authorList>
    </citation>
    <scope>NUCLEOTIDE SEQUENCE</scope>
    <source>
        <strain evidence="1">A19</strain>
    </source>
</reference>
<organism evidence="1 2">
    <name type="scientific">Bradyrhizobium ontarionense</name>
    <dbReference type="NCBI Taxonomy" id="2898149"/>
    <lineage>
        <taxon>Bacteria</taxon>
        <taxon>Pseudomonadati</taxon>
        <taxon>Pseudomonadota</taxon>
        <taxon>Alphaproteobacteria</taxon>
        <taxon>Hyphomicrobiales</taxon>
        <taxon>Nitrobacteraceae</taxon>
        <taxon>Bradyrhizobium</taxon>
    </lineage>
</organism>
<dbReference type="Gene3D" id="3.90.79.10">
    <property type="entry name" value="Nucleoside Triphosphate Pyrophosphohydrolase"/>
    <property type="match status" value="1"/>
</dbReference>
<evidence type="ECO:0000313" key="2">
    <source>
        <dbReference type="Proteomes" id="UP001431010"/>
    </source>
</evidence>
<proteinExistence type="predicted"/>
<evidence type="ECO:0008006" key="3">
    <source>
        <dbReference type="Google" id="ProtNLM"/>
    </source>
</evidence>
<dbReference type="CDD" id="cd02883">
    <property type="entry name" value="NUDIX_Hydrolase"/>
    <property type="match status" value="1"/>
</dbReference>
<protein>
    <recommendedName>
        <fullName evidence="3">Nudix hydrolase domain-containing protein</fullName>
    </recommendedName>
</protein>
<evidence type="ECO:0000313" key="1">
    <source>
        <dbReference type="EMBL" id="UFZ04930.1"/>
    </source>
</evidence>
<sequence length="138" mass="15637">MIRLQCALVALYKARILMQRPLVSVKSGWDFPRMPVEPFEKYSEAALRVARQRVGRDFRVGGVVHLTETTADQHLLVLYVKAELIGGPPETTNSVAWFDQMELCELRNSGLMVPEADEALKAMDWRALIPRGHFPPGY</sequence>
<dbReference type="InterPro" id="IPR015797">
    <property type="entry name" value="NUDIX_hydrolase-like_dom_sf"/>
</dbReference>
<dbReference type="Proteomes" id="UP001431010">
    <property type="component" value="Chromosome"/>
</dbReference>
<dbReference type="EMBL" id="CP088156">
    <property type="protein sequence ID" value="UFZ04930.1"/>
    <property type="molecule type" value="Genomic_DNA"/>
</dbReference>
<dbReference type="RefSeq" id="WP_231322394.1">
    <property type="nucleotide sequence ID" value="NZ_CP088156.1"/>
</dbReference>
<name>A0ABY3RC20_9BRAD</name>
<accession>A0ABY3RC20</accession>
<gene>
    <name evidence="1" type="ORF">LQG66_00995</name>
</gene>
<dbReference type="SUPFAM" id="SSF55811">
    <property type="entry name" value="Nudix"/>
    <property type="match status" value="1"/>
</dbReference>